<dbReference type="PANTHER" id="PTHR35567">
    <property type="entry name" value="MALATE DEHYDROGENASE (AFU_ORTHOLOGUE AFUA_2G13800)"/>
    <property type="match status" value="1"/>
</dbReference>
<keyword evidence="3" id="KW-1185">Reference proteome</keyword>
<dbReference type="Pfam" id="PF11937">
    <property type="entry name" value="DUF3455"/>
    <property type="match status" value="1"/>
</dbReference>
<dbReference type="PANTHER" id="PTHR35567:SF1">
    <property type="entry name" value="CONSERVED FUNGAL PROTEIN (AFU_ORTHOLOGUE AFUA_1G14230)"/>
    <property type="match status" value="1"/>
</dbReference>
<dbReference type="Proteomes" id="UP001161017">
    <property type="component" value="Unassembled WGS sequence"/>
</dbReference>
<proteinExistence type="predicted"/>
<evidence type="ECO:0000313" key="2">
    <source>
        <dbReference type="EMBL" id="MDI1485476.1"/>
    </source>
</evidence>
<evidence type="ECO:0008006" key="4">
    <source>
        <dbReference type="Google" id="ProtNLM"/>
    </source>
</evidence>
<sequence length="242" mass="25639">MYFSPLTTIFGSLLATTVIALPHQQQTPTKIAPRQGFDLTQYHVPLSNGSQSLPSPNSTLKAITLGRGTQNYTCKPSGTPTSVPVAVGAKANLIDLSPLLAHPFFNSDAESVVLDAVPAWFLNLADANTIIEFFKIVFNIILDILGVHFFNDAGVPTFSLGDTGTLLGKKVGDIIAPANADPGPGGQGPGAVDWLYLSQAPGSEGLSSVYRVETAGGKPPKSCDGQPDDIEVQYAALYWFYE</sequence>
<reference evidence="2" key="1">
    <citation type="journal article" date="2023" name="Genome Biol. Evol.">
        <title>First Whole Genome Sequence and Flow Cytometry Genome Size Data for the Lichen-Forming Fungus Ramalina farinacea (Ascomycota).</title>
        <authorList>
            <person name="Llewellyn T."/>
            <person name="Mian S."/>
            <person name="Hill R."/>
            <person name="Leitch I.J."/>
            <person name="Gaya E."/>
        </authorList>
    </citation>
    <scope>NUCLEOTIDE SEQUENCE</scope>
    <source>
        <strain evidence="2">LIQ254RAFAR</strain>
    </source>
</reference>
<gene>
    <name evidence="2" type="ORF">OHK93_000614</name>
</gene>
<feature type="chain" id="PRO_5041350179" description="Malate dehydrogenase" evidence="1">
    <location>
        <begin position="21"/>
        <end position="242"/>
    </location>
</feature>
<feature type="signal peptide" evidence="1">
    <location>
        <begin position="1"/>
        <end position="20"/>
    </location>
</feature>
<protein>
    <recommendedName>
        <fullName evidence="4">Malate dehydrogenase</fullName>
    </recommendedName>
</protein>
<dbReference type="EMBL" id="JAPUFD010000001">
    <property type="protein sequence ID" value="MDI1485476.1"/>
    <property type="molecule type" value="Genomic_DNA"/>
</dbReference>
<accession>A0AA43TNH7</accession>
<evidence type="ECO:0000256" key="1">
    <source>
        <dbReference type="SAM" id="SignalP"/>
    </source>
</evidence>
<name>A0AA43TNH7_9LECA</name>
<organism evidence="2 3">
    <name type="scientific">Ramalina farinacea</name>
    <dbReference type="NCBI Taxonomy" id="258253"/>
    <lineage>
        <taxon>Eukaryota</taxon>
        <taxon>Fungi</taxon>
        <taxon>Dikarya</taxon>
        <taxon>Ascomycota</taxon>
        <taxon>Pezizomycotina</taxon>
        <taxon>Lecanoromycetes</taxon>
        <taxon>OSLEUM clade</taxon>
        <taxon>Lecanoromycetidae</taxon>
        <taxon>Lecanorales</taxon>
        <taxon>Lecanorineae</taxon>
        <taxon>Ramalinaceae</taxon>
        <taxon>Ramalina</taxon>
    </lineage>
</organism>
<dbReference type="AlphaFoldDB" id="A0AA43TNH7"/>
<keyword evidence="1" id="KW-0732">Signal</keyword>
<evidence type="ECO:0000313" key="3">
    <source>
        <dbReference type="Proteomes" id="UP001161017"/>
    </source>
</evidence>
<comment type="caution">
    <text evidence="2">The sequence shown here is derived from an EMBL/GenBank/DDBJ whole genome shotgun (WGS) entry which is preliminary data.</text>
</comment>
<dbReference type="InterPro" id="IPR021851">
    <property type="entry name" value="DUF3455"/>
</dbReference>